<reference evidence="2" key="1">
    <citation type="journal article" date="2015" name="Front. Microbiol.">
        <title>Combining genomic sequencing methods to explore viral diversity and reveal potential virus-host interactions.</title>
        <authorList>
            <person name="Chow C.E."/>
            <person name="Winget D.M."/>
            <person name="White R.A.III."/>
            <person name="Hallam S.J."/>
            <person name="Suttle C.A."/>
        </authorList>
    </citation>
    <scope>NUCLEOTIDE SEQUENCE</scope>
    <source>
        <strain evidence="2">Anoxic3_9</strain>
    </source>
</reference>
<keyword evidence="1" id="KW-0812">Transmembrane</keyword>
<evidence type="ECO:0000313" key="2">
    <source>
        <dbReference type="EMBL" id="AKH46556.1"/>
    </source>
</evidence>
<name>A0A0F7L6A3_9VIRU</name>
<dbReference type="EMBL" id="KR029584">
    <property type="protein sequence ID" value="AKH46556.1"/>
    <property type="molecule type" value="Genomic_DNA"/>
</dbReference>
<organism evidence="2">
    <name type="scientific">uncultured marine virus</name>
    <dbReference type="NCBI Taxonomy" id="186617"/>
    <lineage>
        <taxon>Viruses</taxon>
        <taxon>environmental samples</taxon>
    </lineage>
</organism>
<feature type="transmembrane region" description="Helical" evidence="1">
    <location>
        <begin position="7"/>
        <end position="26"/>
    </location>
</feature>
<proteinExistence type="predicted"/>
<sequence>MDKFSIFLPLIIMTESFTAGIIYSFAGKPGQAIYWFAAGVLNFAVIFLIPGER</sequence>
<feature type="transmembrane region" description="Helical" evidence="1">
    <location>
        <begin position="32"/>
        <end position="49"/>
    </location>
</feature>
<keyword evidence="1" id="KW-0472">Membrane</keyword>
<protein>
    <submittedName>
        <fullName evidence="2">Uncharacterized protein</fullName>
    </submittedName>
</protein>
<keyword evidence="1" id="KW-1133">Transmembrane helix</keyword>
<reference evidence="2" key="2">
    <citation type="submission" date="2015-03" db="EMBL/GenBank/DDBJ databases">
        <authorList>
            <person name="Chow C.-E.T."/>
            <person name="Winget D.M."/>
            <person name="White R.A.III."/>
            <person name="Hallam S.J."/>
            <person name="Suttle C.A."/>
        </authorList>
    </citation>
    <scope>NUCLEOTIDE SEQUENCE</scope>
    <source>
        <strain evidence="2">Anoxic3_9</strain>
    </source>
</reference>
<evidence type="ECO:0000256" key="1">
    <source>
        <dbReference type="SAM" id="Phobius"/>
    </source>
</evidence>
<accession>A0A0F7L6A3</accession>